<dbReference type="EMBL" id="JAOTJC010000011">
    <property type="protein sequence ID" value="MCU7555377.1"/>
    <property type="molecule type" value="Genomic_DNA"/>
</dbReference>
<keyword evidence="1" id="KW-0812">Transmembrane</keyword>
<name>A0ABT2VR62_9ALTE</name>
<sequence length="62" mass="6827">MSHKFTRIAFHIATGIFILQALYTFVVSPHADAHLPYLQTGLLFAILGVLLALKTDNKSTAE</sequence>
<keyword evidence="3" id="KW-1185">Reference proteome</keyword>
<reference evidence="3" key="1">
    <citation type="submission" date="2023-07" db="EMBL/GenBank/DDBJ databases">
        <title>Study on multiphase classification of strain Alteromonas salexigens isolated from the Yellow Sea.</title>
        <authorList>
            <person name="Sun L."/>
        </authorList>
    </citation>
    <scope>NUCLEOTIDE SEQUENCE [LARGE SCALE GENOMIC DNA]</scope>
    <source>
        <strain evidence="3">ASW11-19</strain>
    </source>
</reference>
<proteinExistence type="predicted"/>
<evidence type="ECO:0000256" key="1">
    <source>
        <dbReference type="SAM" id="Phobius"/>
    </source>
</evidence>
<dbReference type="Proteomes" id="UP001209257">
    <property type="component" value="Unassembled WGS sequence"/>
</dbReference>
<feature type="transmembrane region" description="Helical" evidence="1">
    <location>
        <begin position="34"/>
        <end position="53"/>
    </location>
</feature>
<organism evidence="2 3">
    <name type="scientific">Alteromonas salexigens</name>
    <dbReference type="NCBI Taxonomy" id="2982530"/>
    <lineage>
        <taxon>Bacteria</taxon>
        <taxon>Pseudomonadati</taxon>
        <taxon>Pseudomonadota</taxon>
        <taxon>Gammaproteobacteria</taxon>
        <taxon>Alteromonadales</taxon>
        <taxon>Alteromonadaceae</taxon>
        <taxon>Alteromonas/Salinimonas group</taxon>
        <taxon>Alteromonas</taxon>
    </lineage>
</organism>
<evidence type="ECO:0000313" key="2">
    <source>
        <dbReference type="EMBL" id="MCU7555377.1"/>
    </source>
</evidence>
<dbReference type="RefSeq" id="WP_262994999.1">
    <property type="nucleotide sequence ID" value="NZ_JAOTJC010000011.1"/>
</dbReference>
<protein>
    <submittedName>
        <fullName evidence="2">Uncharacterized protein</fullName>
    </submittedName>
</protein>
<keyword evidence="1" id="KW-0472">Membrane</keyword>
<gene>
    <name evidence="2" type="ORF">OCL06_12345</name>
</gene>
<evidence type="ECO:0000313" key="3">
    <source>
        <dbReference type="Proteomes" id="UP001209257"/>
    </source>
</evidence>
<keyword evidence="1" id="KW-1133">Transmembrane helix</keyword>
<accession>A0ABT2VR62</accession>
<feature type="transmembrane region" description="Helical" evidence="1">
    <location>
        <begin position="7"/>
        <end position="28"/>
    </location>
</feature>
<comment type="caution">
    <text evidence="2">The sequence shown here is derived from an EMBL/GenBank/DDBJ whole genome shotgun (WGS) entry which is preliminary data.</text>
</comment>